<reference evidence="1" key="1">
    <citation type="journal article" date="2021" name="Proc. Natl. Acad. Sci. U.S.A.">
        <title>A Catalog of Tens of Thousands of Viruses from Human Metagenomes Reveals Hidden Associations with Chronic Diseases.</title>
        <authorList>
            <person name="Tisza M.J."/>
            <person name="Buck C.B."/>
        </authorList>
    </citation>
    <scope>NUCLEOTIDE SEQUENCE</scope>
    <source>
        <strain evidence="1">CtJ2i1</strain>
    </source>
</reference>
<proteinExistence type="predicted"/>
<organism evidence="1">
    <name type="scientific">Myoviridae sp. ctJ2i1</name>
    <dbReference type="NCBI Taxonomy" id="2825079"/>
    <lineage>
        <taxon>Viruses</taxon>
        <taxon>Duplodnaviria</taxon>
        <taxon>Heunggongvirae</taxon>
        <taxon>Uroviricota</taxon>
        <taxon>Caudoviricetes</taxon>
    </lineage>
</organism>
<evidence type="ECO:0000313" key="1">
    <source>
        <dbReference type="EMBL" id="DAG00670.1"/>
    </source>
</evidence>
<dbReference type="EMBL" id="BK016182">
    <property type="protein sequence ID" value="DAG00670.1"/>
    <property type="molecule type" value="Genomic_DNA"/>
</dbReference>
<accession>A0A8S5V1R6</accession>
<name>A0A8S5V1R6_9CAUD</name>
<protein>
    <submittedName>
        <fullName evidence="1">Uncharacterized protein</fullName>
    </submittedName>
</protein>
<sequence length="177" mass="18777">MGMNMNALSGTVGEIAKSFQAVKDVAINGLKAVPEMPNGAVKSSSFAQEGLVKLLNPQGKIAETINPMGTINRAVEGYAYGMGTGNSLRFAAMNDTSKKAFIEKFGERNFVEEFANHDKAGALQKELDSFFDEAKYDHVRTGIAAVTLGSTAYRVASGGGLYRDSDGNFNIIGIPGI</sequence>